<evidence type="ECO:0000313" key="18">
    <source>
        <dbReference type="Proteomes" id="UP000184536"/>
    </source>
</evidence>
<dbReference type="SUPFAM" id="SSF55874">
    <property type="entry name" value="ATPase domain of HSP90 chaperone/DNA topoisomerase II/histidine kinase"/>
    <property type="match status" value="1"/>
</dbReference>
<dbReference type="InterPro" id="IPR003594">
    <property type="entry name" value="HATPase_dom"/>
</dbReference>
<evidence type="ECO:0000256" key="7">
    <source>
        <dbReference type="ARBA" id="ARBA00022692"/>
    </source>
</evidence>
<keyword evidence="18" id="KW-1185">Reference proteome</keyword>
<dbReference type="PANTHER" id="PTHR45528:SF1">
    <property type="entry name" value="SENSOR HISTIDINE KINASE CPXA"/>
    <property type="match status" value="1"/>
</dbReference>
<evidence type="ECO:0000256" key="2">
    <source>
        <dbReference type="ARBA" id="ARBA00004651"/>
    </source>
</evidence>
<keyword evidence="7 14" id="KW-0812">Transmembrane</keyword>
<protein>
    <recommendedName>
        <fullName evidence="3">histidine kinase</fullName>
        <ecNumber evidence="3">2.7.13.3</ecNumber>
    </recommendedName>
</protein>
<feature type="transmembrane region" description="Helical" evidence="14">
    <location>
        <begin position="180"/>
        <end position="199"/>
    </location>
</feature>
<dbReference type="PRINTS" id="PR00344">
    <property type="entry name" value="BCTRLSENSOR"/>
</dbReference>
<dbReference type="SMART" id="SM00387">
    <property type="entry name" value="HATPase_c"/>
    <property type="match status" value="1"/>
</dbReference>
<evidence type="ECO:0000259" key="15">
    <source>
        <dbReference type="PROSITE" id="PS50109"/>
    </source>
</evidence>
<dbReference type="Pfam" id="PF02518">
    <property type="entry name" value="HATPase_c"/>
    <property type="match status" value="1"/>
</dbReference>
<feature type="domain" description="Histidine kinase" evidence="15">
    <location>
        <begin position="260"/>
        <end position="477"/>
    </location>
</feature>
<dbReference type="STRING" id="1121919.SAMN02745975_00021"/>
<dbReference type="FunFam" id="1.10.287.130:FF:000001">
    <property type="entry name" value="Two-component sensor histidine kinase"/>
    <property type="match status" value="1"/>
</dbReference>
<dbReference type="Gene3D" id="1.10.8.500">
    <property type="entry name" value="HAMP domain in histidine kinase"/>
    <property type="match status" value="1"/>
</dbReference>
<dbReference type="CDD" id="cd06225">
    <property type="entry name" value="HAMP"/>
    <property type="match status" value="1"/>
</dbReference>
<dbReference type="PROSITE" id="PS50109">
    <property type="entry name" value="HIS_KIN"/>
    <property type="match status" value="1"/>
</dbReference>
<dbReference type="SMART" id="SM00304">
    <property type="entry name" value="HAMP"/>
    <property type="match status" value="1"/>
</dbReference>
<dbReference type="FunFam" id="3.30.565.10:FF:000006">
    <property type="entry name" value="Sensor histidine kinase WalK"/>
    <property type="match status" value="1"/>
</dbReference>
<feature type="transmembrane region" description="Helical" evidence="14">
    <location>
        <begin position="19"/>
        <end position="37"/>
    </location>
</feature>
<name>A0A1M6BQV3_9FIRM</name>
<reference evidence="18" key="1">
    <citation type="submission" date="2016-11" db="EMBL/GenBank/DDBJ databases">
        <authorList>
            <person name="Varghese N."/>
            <person name="Submissions S."/>
        </authorList>
    </citation>
    <scope>NUCLEOTIDE SEQUENCE [LARGE SCALE GENOMIC DNA]</scope>
    <source>
        <strain evidence="18">DSM 17957</strain>
    </source>
</reference>
<evidence type="ECO:0000256" key="11">
    <source>
        <dbReference type="ARBA" id="ARBA00022989"/>
    </source>
</evidence>
<dbReference type="Gene3D" id="3.30.450.20">
    <property type="entry name" value="PAS domain"/>
    <property type="match status" value="1"/>
</dbReference>
<evidence type="ECO:0000256" key="12">
    <source>
        <dbReference type="ARBA" id="ARBA00023012"/>
    </source>
</evidence>
<dbReference type="EMBL" id="FQZV01000003">
    <property type="protein sequence ID" value="SHI50964.1"/>
    <property type="molecule type" value="Genomic_DNA"/>
</dbReference>
<dbReference type="EC" id="2.7.13.3" evidence="3"/>
<keyword evidence="12" id="KW-0902">Two-component regulatory system</keyword>
<comment type="subcellular location">
    <subcellularLocation>
        <location evidence="2">Cell membrane</location>
        <topology evidence="2">Multi-pass membrane protein</topology>
    </subcellularLocation>
</comment>
<dbReference type="Gene3D" id="3.30.565.10">
    <property type="entry name" value="Histidine kinase-like ATPase, C-terminal domain"/>
    <property type="match status" value="1"/>
</dbReference>
<evidence type="ECO:0000256" key="10">
    <source>
        <dbReference type="ARBA" id="ARBA00022840"/>
    </source>
</evidence>
<accession>A0A1M6BQV3</accession>
<dbReference type="CDD" id="cd00075">
    <property type="entry name" value="HATPase"/>
    <property type="match status" value="1"/>
</dbReference>
<proteinExistence type="predicted"/>
<dbReference type="InterPro" id="IPR050398">
    <property type="entry name" value="HssS/ArlS-like"/>
</dbReference>
<dbReference type="Gene3D" id="1.10.287.130">
    <property type="match status" value="1"/>
</dbReference>
<dbReference type="InterPro" id="IPR029151">
    <property type="entry name" value="Sensor-like_sf"/>
</dbReference>
<dbReference type="InterPro" id="IPR004358">
    <property type="entry name" value="Sig_transdc_His_kin-like_C"/>
</dbReference>
<keyword evidence="6" id="KW-0808">Transferase</keyword>
<evidence type="ECO:0000313" key="17">
    <source>
        <dbReference type="EMBL" id="SHI50964.1"/>
    </source>
</evidence>
<evidence type="ECO:0000256" key="9">
    <source>
        <dbReference type="ARBA" id="ARBA00022777"/>
    </source>
</evidence>
<evidence type="ECO:0000256" key="3">
    <source>
        <dbReference type="ARBA" id="ARBA00012438"/>
    </source>
</evidence>
<dbReference type="CDD" id="cd00082">
    <property type="entry name" value="HisKA"/>
    <property type="match status" value="1"/>
</dbReference>
<dbReference type="Proteomes" id="UP000184536">
    <property type="component" value="Unassembled WGS sequence"/>
</dbReference>
<dbReference type="SUPFAM" id="SSF47384">
    <property type="entry name" value="Homodimeric domain of signal transducing histidine kinase"/>
    <property type="match status" value="1"/>
</dbReference>
<dbReference type="SUPFAM" id="SSF103190">
    <property type="entry name" value="Sensory domain-like"/>
    <property type="match status" value="1"/>
</dbReference>
<dbReference type="Pfam" id="PF00672">
    <property type="entry name" value="HAMP"/>
    <property type="match status" value="1"/>
</dbReference>
<dbReference type="GO" id="GO:0000155">
    <property type="term" value="F:phosphorelay sensor kinase activity"/>
    <property type="evidence" value="ECO:0007669"/>
    <property type="project" value="InterPro"/>
</dbReference>
<evidence type="ECO:0000256" key="6">
    <source>
        <dbReference type="ARBA" id="ARBA00022679"/>
    </source>
</evidence>
<feature type="domain" description="HAMP" evidence="16">
    <location>
        <begin position="200"/>
        <end position="252"/>
    </location>
</feature>
<dbReference type="SMART" id="SM00388">
    <property type="entry name" value="HisKA"/>
    <property type="match status" value="1"/>
</dbReference>
<evidence type="ECO:0000256" key="14">
    <source>
        <dbReference type="SAM" id="Phobius"/>
    </source>
</evidence>
<evidence type="ECO:0000256" key="8">
    <source>
        <dbReference type="ARBA" id="ARBA00022741"/>
    </source>
</evidence>
<keyword evidence="5" id="KW-0597">Phosphoprotein</keyword>
<comment type="catalytic activity">
    <reaction evidence="1">
        <text>ATP + protein L-histidine = ADP + protein N-phospho-L-histidine.</text>
        <dbReference type="EC" id="2.7.13.3"/>
    </reaction>
</comment>
<dbReference type="SUPFAM" id="SSF158472">
    <property type="entry name" value="HAMP domain-like"/>
    <property type="match status" value="1"/>
</dbReference>
<evidence type="ECO:0000256" key="5">
    <source>
        <dbReference type="ARBA" id="ARBA00022553"/>
    </source>
</evidence>
<dbReference type="InterPro" id="IPR003660">
    <property type="entry name" value="HAMP_dom"/>
</dbReference>
<evidence type="ECO:0000256" key="13">
    <source>
        <dbReference type="ARBA" id="ARBA00023136"/>
    </source>
</evidence>
<keyword evidence="13 14" id="KW-0472">Membrane</keyword>
<dbReference type="InterPro" id="IPR036890">
    <property type="entry name" value="HATPase_C_sf"/>
</dbReference>
<dbReference type="InterPro" id="IPR005467">
    <property type="entry name" value="His_kinase_dom"/>
</dbReference>
<keyword evidence="10" id="KW-0067">ATP-binding</keyword>
<keyword evidence="9 17" id="KW-0418">Kinase</keyword>
<dbReference type="GO" id="GO:0005886">
    <property type="term" value="C:plasma membrane"/>
    <property type="evidence" value="ECO:0007669"/>
    <property type="project" value="UniProtKB-SubCell"/>
</dbReference>
<dbReference type="InterPro" id="IPR003661">
    <property type="entry name" value="HisK_dim/P_dom"/>
</dbReference>
<organism evidence="17 18">
    <name type="scientific">Geosporobacter subterraneus DSM 17957</name>
    <dbReference type="NCBI Taxonomy" id="1121919"/>
    <lineage>
        <taxon>Bacteria</taxon>
        <taxon>Bacillati</taxon>
        <taxon>Bacillota</taxon>
        <taxon>Clostridia</taxon>
        <taxon>Peptostreptococcales</taxon>
        <taxon>Thermotaleaceae</taxon>
        <taxon>Geosporobacter</taxon>
    </lineage>
</organism>
<dbReference type="Pfam" id="PF00512">
    <property type="entry name" value="HisKA"/>
    <property type="match status" value="1"/>
</dbReference>
<dbReference type="PROSITE" id="PS50885">
    <property type="entry name" value="HAMP"/>
    <property type="match status" value="1"/>
</dbReference>
<dbReference type="PANTHER" id="PTHR45528">
    <property type="entry name" value="SENSOR HISTIDINE KINASE CPXA"/>
    <property type="match status" value="1"/>
</dbReference>
<dbReference type="AlphaFoldDB" id="A0A1M6BQV3"/>
<keyword evidence="4" id="KW-1003">Cell membrane</keyword>
<gene>
    <name evidence="17" type="ORF">SAMN02745975_00021</name>
</gene>
<keyword evidence="8" id="KW-0547">Nucleotide-binding</keyword>
<dbReference type="InterPro" id="IPR036097">
    <property type="entry name" value="HisK_dim/P_sf"/>
</dbReference>
<keyword evidence="11 14" id="KW-1133">Transmembrane helix</keyword>
<evidence type="ECO:0000259" key="16">
    <source>
        <dbReference type="PROSITE" id="PS50885"/>
    </source>
</evidence>
<evidence type="ECO:0000256" key="4">
    <source>
        <dbReference type="ARBA" id="ARBA00022475"/>
    </source>
</evidence>
<evidence type="ECO:0000256" key="1">
    <source>
        <dbReference type="ARBA" id="ARBA00000085"/>
    </source>
</evidence>
<dbReference type="GO" id="GO:0005524">
    <property type="term" value="F:ATP binding"/>
    <property type="evidence" value="ECO:0007669"/>
    <property type="project" value="UniProtKB-KW"/>
</dbReference>
<sequence>MVIIFAQNRRFISIRWKLVSTYLLLIILTLLLINSFISESMRLNYIADKKMSLMAQGNIIADRIISPIQDFNESDDNEPLSDLLKRYSKEIRSRVMLINKDGMVISDSYDVLTGQKIDHLEVQEALEGRSNARLHNLKKYGRTIYVAVPVFLEGEIHGVVLISSSVEEIYGNITRTMKRFGLLSGLSVIITGFISFIFAKVISLPIEKLTDRINKMYQGNLEQKVEITGNDELSNLGTAFNLMTTKLALVEQQRKDFVANVSHELKTPLSAIKLLSESLLHQDQADVSTYREFLKDIDSEVDRLNKIIENLLRLVDLGKNSLELDYQVTYVNYLIENLIRSLKPLADKKSISISFIENEKIQIKLDQIKIQQALTNIISNGIKYTPEGGKVLVSLYSEYEDIVIKIEDNGIGIPKESLPHIFERFYRVDKARARSTGGTGLGLSISQQIIGLHQGSIHVESELGKGTVFYIRLPKSVVRGS</sequence>